<keyword evidence="2" id="KW-0732">Signal</keyword>
<dbReference type="AlphaFoldDB" id="A0A1K1LM81"/>
<dbReference type="STRING" id="1150368.SAMN02927921_00073"/>
<dbReference type="Proteomes" id="UP000182248">
    <property type="component" value="Unassembled WGS sequence"/>
</dbReference>
<feature type="signal peptide" evidence="2">
    <location>
        <begin position="1"/>
        <end position="19"/>
    </location>
</feature>
<sequence>MRPLIFLLTVLFATVSCSGQENRDTTPENKKQAHNDIPKPKESWKVDKEVDENGNVIRMDSVYSWSYHSDGRELSPETMDSLMQSFSQGFGGHLSMPGMGGEDFFGSFATDSTMFEPFGNDSLFFKGMEQRHKLFEEMMRKADSLHRDAMESFGKTNKL</sequence>
<feature type="chain" id="PRO_5012656412" evidence="2">
    <location>
        <begin position="20"/>
        <end position="159"/>
    </location>
</feature>
<evidence type="ECO:0000313" key="3">
    <source>
        <dbReference type="EMBL" id="SFW11986.1"/>
    </source>
</evidence>
<feature type="region of interest" description="Disordered" evidence="1">
    <location>
        <begin position="19"/>
        <end position="43"/>
    </location>
</feature>
<organism evidence="3 4">
    <name type="scientific">Sinomicrobium oceani</name>
    <dbReference type="NCBI Taxonomy" id="1150368"/>
    <lineage>
        <taxon>Bacteria</taxon>
        <taxon>Pseudomonadati</taxon>
        <taxon>Bacteroidota</taxon>
        <taxon>Flavobacteriia</taxon>
        <taxon>Flavobacteriales</taxon>
        <taxon>Flavobacteriaceae</taxon>
        <taxon>Sinomicrobium</taxon>
    </lineage>
</organism>
<dbReference type="EMBL" id="FPJE01000001">
    <property type="protein sequence ID" value="SFW11986.1"/>
    <property type="molecule type" value="Genomic_DNA"/>
</dbReference>
<evidence type="ECO:0000256" key="2">
    <source>
        <dbReference type="SAM" id="SignalP"/>
    </source>
</evidence>
<accession>A0A1K1LM81</accession>
<gene>
    <name evidence="3" type="ORF">SAMN02927921_00073</name>
</gene>
<reference evidence="3 4" key="1">
    <citation type="submission" date="2016-11" db="EMBL/GenBank/DDBJ databases">
        <authorList>
            <person name="Jaros S."/>
            <person name="Januszkiewicz K."/>
            <person name="Wedrychowicz H."/>
        </authorList>
    </citation>
    <scope>NUCLEOTIDE SEQUENCE [LARGE SCALE GENOMIC DNA]</scope>
    <source>
        <strain evidence="3 4">CGMCC 1.12145</strain>
    </source>
</reference>
<name>A0A1K1LM81_9FLAO</name>
<keyword evidence="4" id="KW-1185">Reference proteome</keyword>
<evidence type="ECO:0000313" key="4">
    <source>
        <dbReference type="Proteomes" id="UP000182248"/>
    </source>
</evidence>
<evidence type="ECO:0000256" key="1">
    <source>
        <dbReference type="SAM" id="MobiDB-lite"/>
    </source>
</evidence>
<proteinExistence type="predicted"/>
<protein>
    <submittedName>
        <fullName evidence="3">Uncharacterized protein</fullName>
    </submittedName>
</protein>
<dbReference type="RefSeq" id="WP_072315318.1">
    <property type="nucleotide sequence ID" value="NZ_FPJE01000001.1"/>
</dbReference>
<feature type="compositionally biased region" description="Basic and acidic residues" evidence="1">
    <location>
        <begin position="21"/>
        <end position="43"/>
    </location>
</feature>
<dbReference type="PROSITE" id="PS51257">
    <property type="entry name" value="PROKAR_LIPOPROTEIN"/>
    <property type="match status" value="1"/>
</dbReference>
<dbReference type="OrthoDB" id="1452960at2"/>